<organism evidence="13">
    <name type="scientific">[Candida] subhashii</name>
    <dbReference type="NCBI Taxonomy" id="561895"/>
    <lineage>
        <taxon>Eukaryota</taxon>
        <taxon>Fungi</taxon>
        <taxon>Dikarya</taxon>
        <taxon>Ascomycota</taxon>
        <taxon>Saccharomycotina</taxon>
        <taxon>Pichiomycetes</taxon>
        <taxon>Debaryomycetaceae</taxon>
        <taxon>Spathaspora</taxon>
    </lineage>
</organism>
<comment type="function">
    <text evidence="12">Core subunit of the mitochondrial membrane respiratory chain NADH dehydrogenase (Complex I) which catalyzes electron transfer from NADH through the respiratory chain, using ubiquinone as an electron acceptor.</text>
</comment>
<dbReference type="Gene3D" id="1.10.287.3510">
    <property type="match status" value="1"/>
</dbReference>
<dbReference type="AlphaFoldDB" id="D8WJ14"/>
<dbReference type="PANTHER" id="PTHR11434:SF16">
    <property type="entry name" value="NADH-UBIQUINONE OXIDOREDUCTASE CHAIN 4L"/>
    <property type="match status" value="1"/>
</dbReference>
<proteinExistence type="inferred from homology"/>
<evidence type="ECO:0000256" key="11">
    <source>
        <dbReference type="ARBA" id="ARBA00049551"/>
    </source>
</evidence>
<feature type="transmembrane region" description="Helical" evidence="12">
    <location>
        <begin position="26"/>
        <end position="46"/>
    </location>
</feature>
<dbReference type="EC" id="7.1.1.2" evidence="4 12"/>
<keyword evidence="12 13" id="KW-0496">Mitochondrion</keyword>
<comment type="subcellular location">
    <subcellularLocation>
        <location evidence="2">Membrane</location>
        <topology evidence="2">Multi-pass membrane protein</topology>
    </subcellularLocation>
    <subcellularLocation>
        <location evidence="12">Mitochondrion inner membrane</location>
        <topology evidence="12">Multi-pass membrane protein</topology>
    </subcellularLocation>
</comment>
<dbReference type="PANTHER" id="PTHR11434">
    <property type="entry name" value="NADH-UBIQUINONE OXIDOREDUCTASE SUBUNIT ND4L"/>
    <property type="match status" value="1"/>
</dbReference>
<gene>
    <name evidence="13" type="primary">nad4L</name>
    <name evidence="14" type="ORF">H731CANSUB-C_029</name>
</gene>
<keyword evidence="12" id="KW-1278">Translocase</keyword>
<dbReference type="GO" id="GO:0008137">
    <property type="term" value="F:NADH dehydrogenase (ubiquinone) activity"/>
    <property type="evidence" value="ECO:0007669"/>
    <property type="project" value="UniProtKB-EC"/>
</dbReference>
<keyword evidence="8 12" id="KW-0812">Transmembrane</keyword>
<evidence type="ECO:0000256" key="7">
    <source>
        <dbReference type="ARBA" id="ARBA00022660"/>
    </source>
</evidence>
<keyword evidence="12" id="KW-0520">NAD</keyword>
<comment type="catalytic activity">
    <reaction evidence="11 12">
        <text>a ubiquinone + NADH + 5 H(+)(in) = a ubiquinol + NAD(+) + 4 H(+)(out)</text>
        <dbReference type="Rhea" id="RHEA:29091"/>
        <dbReference type="Rhea" id="RHEA-COMP:9565"/>
        <dbReference type="Rhea" id="RHEA-COMP:9566"/>
        <dbReference type="ChEBI" id="CHEBI:15378"/>
        <dbReference type="ChEBI" id="CHEBI:16389"/>
        <dbReference type="ChEBI" id="CHEBI:17976"/>
        <dbReference type="ChEBI" id="CHEBI:57540"/>
        <dbReference type="ChEBI" id="CHEBI:57945"/>
        <dbReference type="EC" id="7.1.1.2"/>
    </reaction>
</comment>
<keyword evidence="12" id="KW-0249">Electron transport</keyword>
<dbReference type="GO" id="GO:0030964">
    <property type="term" value="C:NADH dehydrogenase complex"/>
    <property type="evidence" value="ECO:0007669"/>
    <property type="project" value="TreeGrafter"/>
</dbReference>
<dbReference type="GO" id="GO:0042773">
    <property type="term" value="P:ATP synthesis coupled electron transport"/>
    <property type="evidence" value="ECO:0007669"/>
    <property type="project" value="UniProtKB-UniRule"/>
</dbReference>
<dbReference type="GeneID" id="9480768"/>
<keyword evidence="9 12" id="KW-1133">Transmembrane helix</keyword>
<evidence type="ECO:0000256" key="10">
    <source>
        <dbReference type="ARBA" id="ARBA00023136"/>
    </source>
</evidence>
<evidence type="ECO:0000256" key="12">
    <source>
        <dbReference type="RuleBase" id="RU004419"/>
    </source>
</evidence>
<dbReference type="EMBL" id="GU126492">
    <property type="protein sequence ID" value="ACY66208.1"/>
    <property type="molecule type" value="Genomic_DNA"/>
</dbReference>
<comment type="similarity">
    <text evidence="3 12">Belongs to the complex I subunit 4L family.</text>
</comment>
<evidence type="ECO:0000256" key="2">
    <source>
        <dbReference type="ARBA" id="ARBA00004141"/>
    </source>
</evidence>
<protein>
    <recommendedName>
        <fullName evidence="5 12">NADH-ubiquinone oxidoreductase chain 4L</fullName>
        <ecNumber evidence="4 12">7.1.1.2</ecNumber>
    </recommendedName>
</protein>
<keyword evidence="12" id="KW-0830">Ubiquinone</keyword>
<dbReference type="GO" id="GO:0005743">
    <property type="term" value="C:mitochondrial inner membrane"/>
    <property type="evidence" value="ECO:0007669"/>
    <property type="project" value="UniProtKB-SubCell"/>
</dbReference>
<evidence type="ECO:0000256" key="5">
    <source>
        <dbReference type="ARBA" id="ARBA00016612"/>
    </source>
</evidence>
<evidence type="ECO:0000256" key="1">
    <source>
        <dbReference type="ARBA" id="ARBA00003257"/>
    </source>
</evidence>
<comment type="function">
    <text evidence="1">Core subunit of the mitochondrial membrane respiratory chain NADH dehydrogenase (Complex I) that is believed to belong to the minimal assembly required for catalysis. Complex I functions in the transfer of electrons from NADH to the respiratory chain. The immediate electron acceptor for the enzyme is believed to be ubiquinone.</text>
</comment>
<dbReference type="RefSeq" id="YP_003795196.1">
    <property type="nucleotide sequence ID" value="NC_014337.1"/>
</dbReference>
<evidence type="ECO:0000256" key="8">
    <source>
        <dbReference type="ARBA" id="ARBA00022692"/>
    </source>
</evidence>
<geneLocation type="mitochondrion" evidence="13"/>
<reference evidence="14" key="2">
    <citation type="submission" date="2013-04" db="EMBL/GenBank/DDBJ databases">
        <authorList>
            <person name="Hegedusova E."/>
            <person name="Brejova B."/>
            <person name="Nosek J."/>
        </authorList>
    </citation>
    <scope>NUCLEOTIDE SEQUENCE</scope>
    <source>
        <strain evidence="14">FR-392-06-SUB1</strain>
    </source>
</reference>
<dbReference type="InterPro" id="IPR001133">
    <property type="entry name" value="NADH_UbQ_OxRdtase_chain4L/K"/>
</dbReference>
<dbReference type="EMBL" id="KC993184">
    <property type="protein sequence ID" value="AGS44268.1"/>
    <property type="molecule type" value="Genomic_DNA"/>
</dbReference>
<name>D8WJ14_9ASCO</name>
<evidence type="ECO:0000256" key="6">
    <source>
        <dbReference type="ARBA" id="ARBA00022448"/>
    </source>
</evidence>
<keyword evidence="10 12" id="KW-0472">Membrane</keyword>
<keyword evidence="12" id="KW-0999">Mitochondrion inner membrane</keyword>
<accession>D8WJ14</accession>
<keyword evidence="7 12" id="KW-0679">Respiratory chain</keyword>
<evidence type="ECO:0000256" key="9">
    <source>
        <dbReference type="ARBA" id="ARBA00022989"/>
    </source>
</evidence>
<evidence type="ECO:0000313" key="13">
    <source>
        <dbReference type="EMBL" id="ACY66208.1"/>
    </source>
</evidence>
<evidence type="ECO:0000256" key="3">
    <source>
        <dbReference type="ARBA" id="ARBA00010519"/>
    </source>
</evidence>
<dbReference type="InterPro" id="IPR039428">
    <property type="entry name" value="NUOK/Mnh_C1-like"/>
</dbReference>
<evidence type="ECO:0000313" key="14">
    <source>
        <dbReference type="EMBL" id="AGS44268.1"/>
    </source>
</evidence>
<feature type="transmembrane region" description="Helical" evidence="12">
    <location>
        <begin position="58"/>
        <end position="81"/>
    </location>
</feature>
<sequence length="91" mass="9743">MISISSTLLLLWVKHGLDQGLNTTVLTLLILLEVLLLMVTVHLIHVGGALSDLSGTIFAFYIVIIAGAESAIGLSILVAYYKLRGYVSSTI</sequence>
<reference evidence="15" key="3">
    <citation type="journal article" date="2017" name="BMC Microbiol.">
        <title>Competition assays and physiological experiments of soil and phyllosphere yeasts identify Candida subhashii as a novel antagonist of filamentous fungi.</title>
        <authorList>
            <person name="Hilber-Bodmer M."/>
            <person name="Schmid M."/>
            <person name="Ahrens C.H."/>
            <person name="Freimoser F.M."/>
        </authorList>
    </citation>
    <scope>NUCLEOTIDE SEQUENCE</scope>
    <source>
        <strain evidence="15">FGA 2.2</strain>
    </source>
</reference>
<reference evidence="13" key="1">
    <citation type="journal article" date="2010" name="Microbiology (Mosc.)">
        <title>The mitochondrial genome of the pathogenic yeast Candida subhashii: GC-rich linear DNA with a protein covalently attached to their 5' termini.</title>
        <authorList>
            <person name="Fricova D."/>
            <person name="Valach M."/>
            <person name="Farkas Z."/>
            <person name="Pfeiffer I."/>
            <person name="Kucsera J."/>
            <person name="Tomaska L."/>
            <person name="Nosek J."/>
        </authorList>
    </citation>
    <scope>NUCLEOTIDE SEQUENCE</scope>
    <source>
        <strain evidence="13">FR 392</strain>
    </source>
</reference>
<dbReference type="EMBL" id="KX781248">
    <property type="protein sequence ID" value="APC61697.1"/>
    <property type="molecule type" value="Genomic_DNA"/>
</dbReference>
<dbReference type="Pfam" id="PF00420">
    <property type="entry name" value="Oxidored_q2"/>
    <property type="match status" value="1"/>
</dbReference>
<evidence type="ECO:0000256" key="4">
    <source>
        <dbReference type="ARBA" id="ARBA00012944"/>
    </source>
</evidence>
<keyword evidence="6 12" id="KW-0813">Transport</keyword>
<dbReference type="GO" id="GO:0016651">
    <property type="term" value="F:oxidoreductase activity, acting on NAD(P)H"/>
    <property type="evidence" value="ECO:0007669"/>
    <property type="project" value="InterPro"/>
</dbReference>
<evidence type="ECO:0000313" key="15">
    <source>
        <dbReference type="EMBL" id="APC61697.1"/>
    </source>
</evidence>